<evidence type="ECO:0000256" key="2">
    <source>
        <dbReference type="ARBA" id="ARBA00007572"/>
    </source>
</evidence>
<organism evidence="12">
    <name type="scientific">uncultured Caudovirales phage</name>
    <dbReference type="NCBI Taxonomy" id="2100421"/>
    <lineage>
        <taxon>Viruses</taxon>
        <taxon>Duplodnaviria</taxon>
        <taxon>Heunggongvirae</taxon>
        <taxon>Uroviricota</taxon>
        <taxon>Caudoviricetes</taxon>
        <taxon>Peduoviridae</taxon>
        <taxon>Maltschvirus</taxon>
        <taxon>Maltschvirus maltsch</taxon>
    </lineage>
</organism>
<dbReference type="GO" id="GO:0006310">
    <property type="term" value="P:DNA recombination"/>
    <property type="evidence" value="ECO:0007669"/>
    <property type="project" value="InterPro"/>
</dbReference>
<dbReference type="GO" id="GO:0003910">
    <property type="term" value="F:DNA ligase (ATP) activity"/>
    <property type="evidence" value="ECO:0007669"/>
    <property type="project" value="InterPro"/>
</dbReference>
<reference evidence="12" key="1">
    <citation type="submission" date="2020-05" db="EMBL/GenBank/DDBJ databases">
        <authorList>
            <person name="Chiriac C."/>
            <person name="Salcher M."/>
            <person name="Ghai R."/>
            <person name="Kavagutti S V."/>
        </authorList>
    </citation>
    <scope>NUCLEOTIDE SEQUENCE</scope>
</reference>
<dbReference type="Gene3D" id="2.40.50.140">
    <property type="entry name" value="Nucleic acid-binding proteins"/>
    <property type="match status" value="1"/>
</dbReference>
<dbReference type="GO" id="GO:0044423">
    <property type="term" value="C:virion component"/>
    <property type="evidence" value="ECO:0007669"/>
    <property type="project" value="UniProtKB-KW"/>
</dbReference>
<dbReference type="InterPro" id="IPR012310">
    <property type="entry name" value="DNA_ligase_ATP-dep_cent"/>
</dbReference>
<comment type="function">
    <text evidence="10">Very low-fidelity DNA ligase that seals nicks in double-stranded DNA during DNA repair. Together with the viral repair DNA polymerase X, fills the single nucleotide gaps generated by the AP endonuclease. It is not essential for viral replication and recombination. Displays a very low adenylation activity towards DNA with 3'-dideoxy- or 3'-amino-terminated nicks compared to regular nick DNA.</text>
</comment>
<sequence>MNINEFLNDLADNASRNYKIEQLSKKSNDATLREVIRLALDPFTQFYQRKIPAYTPAKANQADSLSAVLDSLYPLFNRDVTGNAAIEYLTKLLSSLTEDDAKVLERIIEKDLKCGVQVSTANSVWSGLIQEYPVMLCSGFEQKLVDKIKYPAYAQLKMDGMRFNAIVRSGKVEFRSRNGKEILLLGNLEKEFAALAGDVDCVFDGELLVMFEGDHQFADRQTGNGILNKANKGTISQEQAALVHATVWDVIPYAYFTDGYCPTPYSKRFSSLEILTKKQKSEGKKIWLVTSDIVQNLDEAQVLFEGYLTSGLEGIILKDGSGVWEDKRSKTQIKFKGELECDLKIVAVEEGKGKAVGMLGAIVCESADGIVKVNVGSGFTDALRKQYWGENLVDKIVAVKYNARIKNKAGEESLFLPVFIELRDDKDVADNSKVIK</sequence>
<dbReference type="Pfam" id="PF14743">
    <property type="entry name" value="DNA_ligase_OB_2"/>
    <property type="match status" value="1"/>
</dbReference>
<comment type="subcellular location">
    <subcellularLocation>
        <location evidence="1">Virion</location>
    </subcellularLocation>
</comment>
<dbReference type="SUPFAM" id="SSF56091">
    <property type="entry name" value="DNA ligase/mRNA capping enzyme, catalytic domain"/>
    <property type="match status" value="1"/>
</dbReference>
<dbReference type="GO" id="GO:0006260">
    <property type="term" value="P:DNA replication"/>
    <property type="evidence" value="ECO:0007669"/>
    <property type="project" value="UniProtKB-KW"/>
</dbReference>
<keyword evidence="6" id="KW-0227">DNA damage</keyword>
<keyword evidence="8" id="KW-0234">DNA repair</keyword>
<dbReference type="InterPro" id="IPR050326">
    <property type="entry name" value="NAD_dep_DNA_ligaseB"/>
</dbReference>
<accession>A0A6J7WWZ2</accession>
<evidence type="ECO:0000256" key="7">
    <source>
        <dbReference type="ARBA" id="ARBA00022844"/>
    </source>
</evidence>
<dbReference type="GO" id="GO:0006281">
    <property type="term" value="P:DNA repair"/>
    <property type="evidence" value="ECO:0007669"/>
    <property type="project" value="UniProtKB-KW"/>
</dbReference>
<evidence type="ECO:0000256" key="8">
    <source>
        <dbReference type="ARBA" id="ARBA00023204"/>
    </source>
</evidence>
<name>A0A6J7WWZ2_9CAUD</name>
<dbReference type="PROSITE" id="PS00333">
    <property type="entry name" value="DNA_LIGASE_A2"/>
    <property type="match status" value="1"/>
</dbReference>
<dbReference type="InterPro" id="IPR029319">
    <property type="entry name" value="DNA_ligase_OB"/>
</dbReference>
<dbReference type="CDD" id="cd08041">
    <property type="entry name" value="OBF_kDNA_ligase_like"/>
    <property type="match status" value="1"/>
</dbReference>
<dbReference type="SUPFAM" id="SSF50249">
    <property type="entry name" value="Nucleic acid-binding proteins"/>
    <property type="match status" value="1"/>
</dbReference>
<dbReference type="Gene3D" id="3.30.470.30">
    <property type="entry name" value="DNA ligase/mRNA capping enzyme"/>
    <property type="match status" value="1"/>
</dbReference>
<dbReference type="PROSITE" id="PS50160">
    <property type="entry name" value="DNA_LIGASE_A3"/>
    <property type="match status" value="1"/>
</dbReference>
<gene>
    <name evidence="12" type="ORF">UFOVP240_143</name>
</gene>
<comment type="similarity">
    <text evidence="2">Belongs to the ATP-dependent DNA ligase family.</text>
</comment>
<evidence type="ECO:0000256" key="10">
    <source>
        <dbReference type="ARBA" id="ARBA00046002"/>
    </source>
</evidence>
<dbReference type="GO" id="GO:0005524">
    <property type="term" value="F:ATP binding"/>
    <property type="evidence" value="ECO:0007669"/>
    <property type="project" value="InterPro"/>
</dbReference>
<dbReference type="EMBL" id="LR798293">
    <property type="protein sequence ID" value="CAB5221358.1"/>
    <property type="molecule type" value="Genomic_DNA"/>
</dbReference>
<protein>
    <recommendedName>
        <fullName evidence="3">DNA ligase</fullName>
    </recommendedName>
    <alternativeName>
        <fullName evidence="9">Polydeoxyribonucleotide synthase [ATP]</fullName>
    </alternativeName>
</protein>
<evidence type="ECO:0000256" key="5">
    <source>
        <dbReference type="ARBA" id="ARBA00022705"/>
    </source>
</evidence>
<evidence type="ECO:0000256" key="4">
    <source>
        <dbReference type="ARBA" id="ARBA00022598"/>
    </source>
</evidence>
<evidence type="ECO:0000259" key="11">
    <source>
        <dbReference type="PROSITE" id="PS50160"/>
    </source>
</evidence>
<feature type="domain" description="ATP-dependent DNA ligase family profile" evidence="11">
    <location>
        <begin position="236"/>
        <end position="368"/>
    </location>
</feature>
<evidence type="ECO:0000256" key="3">
    <source>
        <dbReference type="ARBA" id="ARBA00013308"/>
    </source>
</evidence>
<keyword evidence="4 12" id="KW-0436">Ligase</keyword>
<dbReference type="Pfam" id="PF01068">
    <property type="entry name" value="DNA_ligase_A_M"/>
    <property type="match status" value="1"/>
</dbReference>
<dbReference type="PANTHER" id="PTHR47810:SF5">
    <property type="entry name" value="LIGASE, PUTATIVE-RELATED"/>
    <property type="match status" value="1"/>
</dbReference>
<dbReference type="InterPro" id="IPR016059">
    <property type="entry name" value="DNA_ligase_ATP-dep_CS"/>
</dbReference>
<evidence type="ECO:0000256" key="1">
    <source>
        <dbReference type="ARBA" id="ARBA00004328"/>
    </source>
</evidence>
<dbReference type="PANTHER" id="PTHR47810">
    <property type="entry name" value="DNA LIGASE"/>
    <property type="match status" value="1"/>
</dbReference>
<dbReference type="InterPro" id="IPR012340">
    <property type="entry name" value="NA-bd_OB-fold"/>
</dbReference>
<evidence type="ECO:0000313" key="12">
    <source>
        <dbReference type="EMBL" id="CAB5221358.1"/>
    </source>
</evidence>
<proteinExistence type="inferred from homology"/>
<evidence type="ECO:0000256" key="9">
    <source>
        <dbReference type="ARBA" id="ARBA00032896"/>
    </source>
</evidence>
<evidence type="ECO:0000256" key="6">
    <source>
        <dbReference type="ARBA" id="ARBA00022763"/>
    </source>
</evidence>
<keyword evidence="5" id="KW-0235">DNA replication</keyword>
<keyword evidence="7" id="KW-0946">Virion</keyword>